<dbReference type="GO" id="GO:0046872">
    <property type="term" value="F:metal ion binding"/>
    <property type="evidence" value="ECO:0007669"/>
    <property type="project" value="UniProtKB-KW"/>
</dbReference>
<dbReference type="GO" id="GO:0006281">
    <property type="term" value="P:DNA repair"/>
    <property type="evidence" value="ECO:0007669"/>
    <property type="project" value="UniProtKB-KW"/>
</dbReference>
<evidence type="ECO:0000256" key="5">
    <source>
        <dbReference type="ARBA" id="ARBA00022695"/>
    </source>
</evidence>
<evidence type="ECO:0000313" key="22">
    <source>
        <dbReference type="EMBL" id="MCA6078884.1"/>
    </source>
</evidence>
<evidence type="ECO:0000256" key="8">
    <source>
        <dbReference type="ARBA" id="ARBA00022741"/>
    </source>
</evidence>
<keyword evidence="3 22" id="KW-0436">Ligase</keyword>
<evidence type="ECO:0000256" key="6">
    <source>
        <dbReference type="ARBA" id="ARBA00022722"/>
    </source>
</evidence>
<dbReference type="AlphaFoldDB" id="A0A9X1HYQ5"/>
<dbReference type="InterPro" id="IPR014145">
    <property type="entry name" value="LigD_pol_dom"/>
</dbReference>
<organism evidence="22 23">
    <name type="scientific">Fulvivirga sedimenti</name>
    <dbReference type="NCBI Taxonomy" id="2879465"/>
    <lineage>
        <taxon>Bacteria</taxon>
        <taxon>Pseudomonadati</taxon>
        <taxon>Bacteroidota</taxon>
        <taxon>Cytophagia</taxon>
        <taxon>Cytophagales</taxon>
        <taxon>Fulvivirgaceae</taxon>
        <taxon>Fulvivirga</taxon>
    </lineage>
</organism>
<dbReference type="SUPFAM" id="SSF56091">
    <property type="entry name" value="DNA ligase/mRNA capping enzyme, catalytic domain"/>
    <property type="match status" value="1"/>
</dbReference>
<dbReference type="InterPro" id="IPR012340">
    <property type="entry name" value="NA-bd_OB-fold"/>
</dbReference>
<keyword evidence="12" id="KW-0067">ATP-binding</keyword>
<proteinExistence type="predicted"/>
<dbReference type="PROSITE" id="PS00697">
    <property type="entry name" value="DNA_LIGASE_A1"/>
    <property type="match status" value="1"/>
</dbReference>
<dbReference type="GO" id="GO:0003910">
    <property type="term" value="F:DNA ligase (ATP) activity"/>
    <property type="evidence" value="ECO:0007669"/>
    <property type="project" value="UniProtKB-EC"/>
</dbReference>
<reference evidence="22" key="1">
    <citation type="submission" date="2021-09" db="EMBL/GenBank/DDBJ databases">
        <title>Fulvivirga sp. isolated from coastal sediment.</title>
        <authorList>
            <person name="Yu H."/>
        </authorList>
    </citation>
    <scope>NUCLEOTIDE SEQUENCE</scope>
    <source>
        <strain evidence="22">1062</strain>
    </source>
</reference>
<dbReference type="InterPro" id="IPR016059">
    <property type="entry name" value="DNA_ligase_ATP-dep_CS"/>
</dbReference>
<keyword evidence="8" id="KW-0547">Nucleotide-binding</keyword>
<keyword evidence="15" id="KW-0233">DNA recombination</keyword>
<dbReference type="EC" id="6.5.1.1" evidence="2"/>
<dbReference type="GO" id="GO:0003887">
    <property type="term" value="F:DNA-directed DNA polymerase activity"/>
    <property type="evidence" value="ECO:0007669"/>
    <property type="project" value="UniProtKB-KW"/>
</dbReference>
<accession>A0A9X1HYQ5</accession>
<keyword evidence="23" id="KW-1185">Reference proteome</keyword>
<dbReference type="Gene3D" id="2.40.50.140">
    <property type="entry name" value="Nucleic acid-binding proteins"/>
    <property type="match status" value="1"/>
</dbReference>
<protein>
    <recommendedName>
        <fullName evidence="2">DNA ligase (ATP)</fullName>
        <ecNumber evidence="2">6.5.1.1</ecNumber>
    </recommendedName>
    <alternativeName>
        <fullName evidence="19">NHEJ DNA polymerase</fullName>
    </alternativeName>
</protein>
<keyword evidence="11" id="KW-0269">Exonuclease</keyword>
<keyword evidence="17" id="KW-0464">Manganese</keyword>
<dbReference type="InterPro" id="IPR014146">
    <property type="entry name" value="LigD_ligase_dom"/>
</dbReference>
<keyword evidence="5" id="KW-0548">Nucleotidyltransferase</keyword>
<evidence type="ECO:0000259" key="21">
    <source>
        <dbReference type="PROSITE" id="PS50160"/>
    </source>
</evidence>
<dbReference type="NCBIfam" id="TIGR02779">
    <property type="entry name" value="NHEJ_ligase_lig"/>
    <property type="match status" value="1"/>
</dbReference>
<dbReference type="InterPro" id="IPR014144">
    <property type="entry name" value="LigD_PE_domain"/>
</dbReference>
<evidence type="ECO:0000256" key="19">
    <source>
        <dbReference type="ARBA" id="ARBA00029943"/>
    </source>
</evidence>
<comment type="caution">
    <text evidence="22">The sequence shown here is derived from an EMBL/GenBank/DDBJ whole genome shotgun (WGS) entry which is preliminary data.</text>
</comment>
<evidence type="ECO:0000256" key="9">
    <source>
        <dbReference type="ARBA" id="ARBA00022763"/>
    </source>
</evidence>
<dbReference type="InterPro" id="IPR012310">
    <property type="entry name" value="DNA_ligase_ATP-dep_cent"/>
</dbReference>
<evidence type="ECO:0000256" key="2">
    <source>
        <dbReference type="ARBA" id="ARBA00012727"/>
    </source>
</evidence>
<evidence type="ECO:0000313" key="23">
    <source>
        <dbReference type="Proteomes" id="UP001139409"/>
    </source>
</evidence>
<dbReference type="Gene3D" id="3.30.470.30">
    <property type="entry name" value="DNA ligase/mRNA capping enzyme"/>
    <property type="match status" value="1"/>
</dbReference>
<comment type="cofactor">
    <cofactor evidence="1">
        <name>Mn(2+)</name>
        <dbReference type="ChEBI" id="CHEBI:29035"/>
    </cofactor>
</comment>
<evidence type="ECO:0000256" key="12">
    <source>
        <dbReference type="ARBA" id="ARBA00022840"/>
    </source>
</evidence>
<keyword evidence="14" id="KW-0238">DNA-binding</keyword>
<dbReference type="GO" id="GO:0003677">
    <property type="term" value="F:DNA binding"/>
    <property type="evidence" value="ECO:0007669"/>
    <property type="project" value="UniProtKB-KW"/>
</dbReference>
<dbReference type="PROSITE" id="PS50160">
    <property type="entry name" value="DNA_LIGASE_A3"/>
    <property type="match status" value="1"/>
</dbReference>
<evidence type="ECO:0000256" key="17">
    <source>
        <dbReference type="ARBA" id="ARBA00023211"/>
    </source>
</evidence>
<name>A0A9X1HYQ5_9BACT</name>
<dbReference type="SUPFAM" id="SSF50249">
    <property type="entry name" value="Nucleic acid-binding proteins"/>
    <property type="match status" value="1"/>
</dbReference>
<dbReference type="InterPro" id="IPR052171">
    <property type="entry name" value="NHEJ_LigD"/>
</dbReference>
<evidence type="ECO:0000256" key="14">
    <source>
        <dbReference type="ARBA" id="ARBA00023125"/>
    </source>
</evidence>
<dbReference type="Pfam" id="PF04679">
    <property type="entry name" value="DNA_ligase_A_C"/>
    <property type="match status" value="1"/>
</dbReference>
<evidence type="ECO:0000256" key="3">
    <source>
        <dbReference type="ARBA" id="ARBA00022598"/>
    </source>
</evidence>
<dbReference type="RefSeq" id="WP_225699743.1">
    <property type="nucleotide sequence ID" value="NZ_JAIXNE010000007.1"/>
</dbReference>
<dbReference type="Gene3D" id="3.90.920.10">
    <property type="entry name" value="DNA primase, PRIM domain"/>
    <property type="match status" value="1"/>
</dbReference>
<dbReference type="Pfam" id="PF01068">
    <property type="entry name" value="DNA_ligase_A_M"/>
    <property type="match status" value="1"/>
</dbReference>
<evidence type="ECO:0000256" key="11">
    <source>
        <dbReference type="ARBA" id="ARBA00022839"/>
    </source>
</evidence>
<feature type="domain" description="ATP-dependent DNA ligase family profile" evidence="21">
    <location>
        <begin position="559"/>
        <end position="691"/>
    </location>
</feature>
<dbReference type="Pfam" id="PF21686">
    <property type="entry name" value="LigD_Prim-Pol"/>
    <property type="match status" value="1"/>
</dbReference>
<dbReference type="GO" id="GO:0004527">
    <property type="term" value="F:exonuclease activity"/>
    <property type="evidence" value="ECO:0007669"/>
    <property type="project" value="UniProtKB-KW"/>
</dbReference>
<dbReference type="NCBIfam" id="TIGR02778">
    <property type="entry name" value="ligD_pol"/>
    <property type="match status" value="1"/>
</dbReference>
<sequence length="759" mass="87553">MADKQTYVQAGKHSLPISNLEKILFPGSGITKAEVIEYYFQVAPYFLQHSKGRPLSVIRFPDGIEGERFFQKDIPKWAPEWIHTVKFGKESKKNYVVADDAATLVWLANLASLEIHQMHFRDPKLGIPDYIAYDLDPAPDTDFEEIRHLAAELADMLREYGYHPFLKTSGSRGLHIFTPVHPVYTTDQCFEAAKAIATAFIKSNQTATLNLRRESRKGRTLVDIYRNRNGQTIVAPYSLRALEGAPVSMPLHWEGLDTLSSSQEFDISSAIDHLKKEGDAWEGIFSYAVPLHTDKTATAASVQLPINRKNKTASQLKEYGRKRNFSETPEPLPDLKPGNDLSFVIHRHNASRLHYDLRLEEGGVLKSWALPKGLPERPGIKRLAIATEDHPIEYLNFQGDIPKEEYGGGRMWIFSRGMYEIFKRKKNGFYFRLHAPHHNAEYRMHLMKENQWLLERVDEPSGDWVLNPPSPMLAEQRKTVPVNGDYIYELKWDGIRALFCWDENGMKIYSRSGREITENFPELNIHQFHGYNGVFDAEIVCLDQEGKPDFRKVISRMHSRRRQKNAYAYVFDLIYLDGRQIHKEPLWKRRAWLKETLLKSDPHFRYSEDEEDGKAFFKAVKEQQLEGIIAKVRHSEYSPGKRSANWLKIKVRDTSEVFVIGYTKVDDKAIFGALHIAEWVDGSYIYRGKVGTGFTHKIMKEVRSQLHEVNEPEADNIENLPKSRPDDVWVKPEIMVEIRYASITGKGIFREPVYVGKNK</sequence>
<keyword evidence="10" id="KW-0378">Hydrolase</keyword>
<dbReference type="Gene3D" id="3.30.1490.70">
    <property type="match status" value="1"/>
</dbReference>
<keyword evidence="16" id="KW-0234">DNA repair</keyword>
<dbReference type="PANTHER" id="PTHR42705">
    <property type="entry name" value="BIFUNCTIONAL NON-HOMOLOGOUS END JOINING PROTEIN LIGD"/>
    <property type="match status" value="1"/>
</dbReference>
<keyword evidence="9" id="KW-0227">DNA damage</keyword>
<evidence type="ECO:0000256" key="20">
    <source>
        <dbReference type="ARBA" id="ARBA00034003"/>
    </source>
</evidence>
<dbReference type="GO" id="GO:0005524">
    <property type="term" value="F:ATP binding"/>
    <property type="evidence" value="ECO:0007669"/>
    <property type="project" value="UniProtKB-KW"/>
</dbReference>
<evidence type="ECO:0000256" key="16">
    <source>
        <dbReference type="ARBA" id="ARBA00023204"/>
    </source>
</evidence>
<dbReference type="Pfam" id="PF13298">
    <property type="entry name" value="LigD_N"/>
    <property type="match status" value="1"/>
</dbReference>
<evidence type="ECO:0000256" key="15">
    <source>
        <dbReference type="ARBA" id="ARBA00023172"/>
    </source>
</evidence>
<gene>
    <name evidence="22" type="primary">ligD</name>
    <name evidence="22" type="ORF">LDX50_28675</name>
</gene>
<evidence type="ECO:0000256" key="18">
    <source>
        <dbReference type="ARBA" id="ARBA00023268"/>
    </source>
</evidence>
<evidence type="ECO:0000256" key="10">
    <source>
        <dbReference type="ARBA" id="ARBA00022801"/>
    </source>
</evidence>
<dbReference type="Proteomes" id="UP001139409">
    <property type="component" value="Unassembled WGS sequence"/>
</dbReference>
<evidence type="ECO:0000256" key="1">
    <source>
        <dbReference type="ARBA" id="ARBA00001936"/>
    </source>
</evidence>
<dbReference type="CDD" id="cd07971">
    <property type="entry name" value="OBF_DNA_ligase_LigD"/>
    <property type="match status" value="1"/>
</dbReference>
<evidence type="ECO:0000256" key="13">
    <source>
        <dbReference type="ARBA" id="ARBA00022932"/>
    </source>
</evidence>
<dbReference type="EMBL" id="JAIXNE010000007">
    <property type="protein sequence ID" value="MCA6078884.1"/>
    <property type="molecule type" value="Genomic_DNA"/>
</dbReference>
<dbReference type="InterPro" id="IPR012309">
    <property type="entry name" value="DNA_ligase_ATP-dep_C"/>
</dbReference>
<keyword evidence="6" id="KW-0540">Nuclease</keyword>
<keyword evidence="13" id="KW-0239">DNA-directed DNA polymerase</keyword>
<dbReference type="CDD" id="cd07906">
    <property type="entry name" value="Adenylation_DNA_ligase_LigD_LigC"/>
    <property type="match status" value="1"/>
</dbReference>
<keyword evidence="18" id="KW-0511">Multifunctional enzyme</keyword>
<keyword evidence="4" id="KW-0808">Transferase</keyword>
<comment type="catalytic activity">
    <reaction evidence="20">
        <text>ATP + (deoxyribonucleotide)n-3'-hydroxyl + 5'-phospho-(deoxyribonucleotide)m = (deoxyribonucleotide)n+m + AMP + diphosphate.</text>
        <dbReference type="EC" id="6.5.1.1"/>
    </reaction>
</comment>
<dbReference type="CDD" id="cd04861">
    <property type="entry name" value="LigD_Pol_like"/>
    <property type="match status" value="1"/>
</dbReference>
<evidence type="ECO:0000256" key="4">
    <source>
        <dbReference type="ARBA" id="ARBA00022679"/>
    </source>
</evidence>
<dbReference type="GO" id="GO:0006310">
    <property type="term" value="P:DNA recombination"/>
    <property type="evidence" value="ECO:0007669"/>
    <property type="project" value="UniProtKB-KW"/>
</dbReference>
<dbReference type="PANTHER" id="PTHR42705:SF2">
    <property type="entry name" value="BIFUNCTIONAL NON-HOMOLOGOUS END JOINING PROTEIN LIGD"/>
    <property type="match status" value="1"/>
</dbReference>
<keyword evidence="7" id="KW-0479">Metal-binding</keyword>
<evidence type="ECO:0000256" key="7">
    <source>
        <dbReference type="ARBA" id="ARBA00022723"/>
    </source>
</evidence>